<dbReference type="SUPFAM" id="SSF52540">
    <property type="entry name" value="P-loop containing nucleoside triphosphate hydrolases"/>
    <property type="match status" value="1"/>
</dbReference>
<evidence type="ECO:0000313" key="14">
    <source>
        <dbReference type="RefSeq" id="XP_036357469.1"/>
    </source>
</evidence>
<evidence type="ECO:0000259" key="12">
    <source>
        <dbReference type="PROSITE" id="PS51195"/>
    </source>
</evidence>
<name>A0A7E6EQ41_9MOLL</name>
<evidence type="ECO:0000259" key="11">
    <source>
        <dbReference type="PROSITE" id="PS51194"/>
    </source>
</evidence>
<dbReference type="PANTHER" id="PTHR47958">
    <property type="entry name" value="ATP-DEPENDENT RNA HELICASE DBP3"/>
    <property type="match status" value="1"/>
</dbReference>
<dbReference type="GO" id="GO:0016787">
    <property type="term" value="F:hydrolase activity"/>
    <property type="evidence" value="ECO:0007669"/>
    <property type="project" value="UniProtKB-KW"/>
</dbReference>
<comment type="catalytic activity">
    <reaction evidence="6">
        <text>ATP + H2O = ADP + phosphate + H(+)</text>
        <dbReference type="Rhea" id="RHEA:13065"/>
        <dbReference type="ChEBI" id="CHEBI:15377"/>
        <dbReference type="ChEBI" id="CHEBI:15378"/>
        <dbReference type="ChEBI" id="CHEBI:30616"/>
        <dbReference type="ChEBI" id="CHEBI:43474"/>
        <dbReference type="ChEBI" id="CHEBI:456216"/>
        <dbReference type="EC" id="3.6.4.13"/>
    </reaction>
</comment>
<comment type="similarity">
    <text evidence="8">Belongs to the DEAD box helicase family.</text>
</comment>
<accession>A0A7E6EQ41</accession>
<dbReference type="SMART" id="SM00487">
    <property type="entry name" value="DEXDc"/>
    <property type="match status" value="1"/>
</dbReference>
<dbReference type="PROSITE" id="PS51192">
    <property type="entry name" value="HELICASE_ATP_BIND_1"/>
    <property type="match status" value="1"/>
</dbReference>
<dbReference type="Pfam" id="PF00270">
    <property type="entry name" value="DEAD"/>
    <property type="match status" value="1"/>
</dbReference>
<feature type="domain" description="Helicase ATP-binding" evidence="10">
    <location>
        <begin position="293"/>
        <end position="476"/>
    </location>
</feature>
<keyword evidence="3 8" id="KW-0378">Hydrolase</keyword>
<dbReference type="RefSeq" id="XP_036357469.1">
    <property type="nucleotide sequence ID" value="XM_036501576.1"/>
</dbReference>
<feature type="region of interest" description="Disordered" evidence="9">
    <location>
        <begin position="91"/>
        <end position="183"/>
    </location>
</feature>
<dbReference type="Proteomes" id="UP000515154">
    <property type="component" value="Linkage group LG3"/>
</dbReference>
<reference evidence="14" key="1">
    <citation type="submission" date="2025-08" db="UniProtKB">
        <authorList>
            <consortium name="RefSeq"/>
        </authorList>
    </citation>
    <scope>IDENTIFICATION</scope>
</reference>
<evidence type="ECO:0000256" key="5">
    <source>
        <dbReference type="ARBA" id="ARBA00022840"/>
    </source>
</evidence>
<keyword evidence="5 8" id="KW-0067">ATP-binding</keyword>
<dbReference type="PROSITE" id="PS00039">
    <property type="entry name" value="DEAD_ATP_HELICASE"/>
    <property type="match status" value="1"/>
</dbReference>
<evidence type="ECO:0000256" key="8">
    <source>
        <dbReference type="RuleBase" id="RU000492"/>
    </source>
</evidence>
<evidence type="ECO:0000256" key="2">
    <source>
        <dbReference type="ARBA" id="ARBA00022741"/>
    </source>
</evidence>
<keyword evidence="2 8" id="KW-0547">Nucleotide-binding</keyword>
<feature type="compositionally biased region" description="Acidic residues" evidence="9">
    <location>
        <begin position="133"/>
        <end position="142"/>
    </location>
</feature>
<feature type="region of interest" description="Disordered" evidence="9">
    <location>
        <begin position="685"/>
        <end position="705"/>
    </location>
</feature>
<evidence type="ECO:0000259" key="10">
    <source>
        <dbReference type="PROSITE" id="PS51192"/>
    </source>
</evidence>
<organism evidence="13 14">
    <name type="scientific">Octopus sinensis</name>
    <name type="common">East Asian common octopus</name>
    <dbReference type="NCBI Taxonomy" id="2607531"/>
    <lineage>
        <taxon>Eukaryota</taxon>
        <taxon>Metazoa</taxon>
        <taxon>Spiralia</taxon>
        <taxon>Lophotrochozoa</taxon>
        <taxon>Mollusca</taxon>
        <taxon>Cephalopoda</taxon>
        <taxon>Coleoidea</taxon>
        <taxon>Octopodiformes</taxon>
        <taxon>Octopoda</taxon>
        <taxon>Incirrata</taxon>
        <taxon>Octopodidae</taxon>
        <taxon>Octopus</taxon>
    </lineage>
</organism>
<evidence type="ECO:0000256" key="3">
    <source>
        <dbReference type="ARBA" id="ARBA00022801"/>
    </source>
</evidence>
<dbReference type="InterPro" id="IPR011545">
    <property type="entry name" value="DEAD/DEAH_box_helicase_dom"/>
</dbReference>
<evidence type="ECO:0000313" key="13">
    <source>
        <dbReference type="Proteomes" id="UP000515154"/>
    </source>
</evidence>
<dbReference type="InterPro" id="IPR027417">
    <property type="entry name" value="P-loop_NTPase"/>
</dbReference>
<dbReference type="Gene3D" id="3.40.50.300">
    <property type="entry name" value="P-loop containing nucleotide triphosphate hydrolases"/>
    <property type="match status" value="2"/>
</dbReference>
<dbReference type="FunFam" id="3.40.50.300:FF:000008">
    <property type="entry name" value="ATP-dependent RNA helicase RhlB"/>
    <property type="match status" value="1"/>
</dbReference>
<dbReference type="AlphaFoldDB" id="A0A7E6EQ41"/>
<dbReference type="SMART" id="SM00490">
    <property type="entry name" value="HELICc"/>
    <property type="match status" value="1"/>
</dbReference>
<dbReference type="InterPro" id="IPR014001">
    <property type="entry name" value="Helicase_ATP-bd"/>
</dbReference>
<dbReference type="CDD" id="cd18787">
    <property type="entry name" value="SF2_C_DEAD"/>
    <property type="match status" value="1"/>
</dbReference>
<gene>
    <name evidence="14" type="primary">LOC115209238</name>
</gene>
<feature type="compositionally biased region" description="Basic and acidic residues" evidence="9">
    <location>
        <begin position="94"/>
        <end position="106"/>
    </location>
</feature>
<evidence type="ECO:0000256" key="7">
    <source>
        <dbReference type="PROSITE-ProRule" id="PRU00552"/>
    </source>
</evidence>
<feature type="short sequence motif" description="Q motif" evidence="7">
    <location>
        <begin position="262"/>
        <end position="290"/>
    </location>
</feature>
<dbReference type="GO" id="GO:0003676">
    <property type="term" value="F:nucleic acid binding"/>
    <property type="evidence" value="ECO:0007669"/>
    <property type="project" value="InterPro"/>
</dbReference>
<evidence type="ECO:0000256" key="1">
    <source>
        <dbReference type="ARBA" id="ARBA00012552"/>
    </source>
</evidence>
<protein>
    <recommendedName>
        <fullName evidence="1">RNA helicase</fullName>
        <ecNumber evidence="1">3.6.4.13</ecNumber>
    </recommendedName>
</protein>
<feature type="compositionally biased region" description="Basic and acidic residues" evidence="9">
    <location>
        <begin position="143"/>
        <end position="162"/>
    </location>
</feature>
<feature type="domain" description="DEAD-box RNA helicase Q" evidence="12">
    <location>
        <begin position="262"/>
        <end position="290"/>
    </location>
</feature>
<dbReference type="GO" id="GO:0005524">
    <property type="term" value="F:ATP binding"/>
    <property type="evidence" value="ECO:0007669"/>
    <property type="project" value="UniProtKB-KW"/>
</dbReference>
<keyword evidence="13" id="KW-1185">Reference proteome</keyword>
<dbReference type="EC" id="3.6.4.13" evidence="1"/>
<dbReference type="InterPro" id="IPR000629">
    <property type="entry name" value="RNA-helicase_DEAD-box_CS"/>
</dbReference>
<dbReference type="PROSITE" id="PS51195">
    <property type="entry name" value="Q_MOTIF"/>
    <property type="match status" value="1"/>
</dbReference>
<dbReference type="InterPro" id="IPR001650">
    <property type="entry name" value="Helicase_C-like"/>
</dbReference>
<evidence type="ECO:0000256" key="6">
    <source>
        <dbReference type="ARBA" id="ARBA00047984"/>
    </source>
</evidence>
<evidence type="ECO:0000256" key="4">
    <source>
        <dbReference type="ARBA" id="ARBA00022806"/>
    </source>
</evidence>
<proteinExistence type="inferred from homology"/>
<dbReference type="GO" id="GO:0003724">
    <property type="term" value="F:RNA helicase activity"/>
    <property type="evidence" value="ECO:0007669"/>
    <property type="project" value="UniProtKB-EC"/>
</dbReference>
<dbReference type="FunFam" id="3.40.50.300:FF:000397">
    <property type="entry name" value="Probable ATP-dependent RNA helicase DDX4"/>
    <property type="match status" value="1"/>
</dbReference>
<keyword evidence="4 8" id="KW-0347">Helicase</keyword>
<dbReference type="PROSITE" id="PS51194">
    <property type="entry name" value="HELICASE_CTER"/>
    <property type="match status" value="1"/>
</dbReference>
<dbReference type="Pfam" id="PF00271">
    <property type="entry name" value="Helicase_C"/>
    <property type="match status" value="1"/>
</dbReference>
<evidence type="ECO:0000256" key="9">
    <source>
        <dbReference type="SAM" id="MobiDB-lite"/>
    </source>
</evidence>
<feature type="domain" description="Helicase C-terminal" evidence="11">
    <location>
        <begin position="487"/>
        <end position="648"/>
    </location>
</feature>
<dbReference type="InterPro" id="IPR014014">
    <property type="entry name" value="RNA_helicase_DEAD_Q_motif"/>
</dbReference>
<sequence length="705" mass="78655">MKLQVNNRNKLKSNFVRYVVGRGRGLAFLDFNENDKVTKHSIPPPSSGQFDDECWDDDYSVNNNVTNGNCDNSSSPLSNATFYNNVPVNSHSDSVPKKFWRPDQQRKQPGCRGFRNLNAGTRRDSPSPSINNSEEDWNSDAEQENKYHSRKESKFSSRRDQGDSNQSRPGNGARYKSGDAGCNVRNASRFNVSSYKRSDPFDKVPDHMTLGDAQGGEAPYIPPPPPEDESAIFQSIPTGINFSKYDDIPVEISGRAAPSGLVDFEDAQFQQKIMENIYRAKFEKPTPIQKNAIPIIQAGRDLMACAQTGSGKTAAFLLPVLTLLLQRGVKRCEQNLPQYPEILIVAPTRELAVQIFMDTRKFAYGTSIRSAVVYGGTSVSSQIRNISCGVHVLVGTPGRLLDFIQKNTVNISQVKHFILDEADRMLDMGFEPDIRRLVDDHGMPAKTQRQTLMFSATFPDKIQELAADFLNDYLFLTIGLVGGACSDVEQILLKVSRQEKREKLCSFLDEFGSDKTLVFVEQKRNADFLASYLSQNDYKTTSIHGDRLQREREEALQDFKTGRIPVLIATSVAARGLDIPNVSQVVNYDLPSSVDEYVHRIGRTGRCGNTGRAISFYSSDSDSSLAKALTKILSDAQQNVPVWLEEEAKMVGLSNGTYNSGRFGGRDRRRIRSCAPEMVNDGCGWQPISSGAPPRQVIEEEELWE</sequence>